<organism evidence="2 3">
    <name type="scientific">Pedobacter cryoconitis</name>
    <dbReference type="NCBI Taxonomy" id="188932"/>
    <lineage>
        <taxon>Bacteria</taxon>
        <taxon>Pseudomonadati</taxon>
        <taxon>Bacteroidota</taxon>
        <taxon>Sphingobacteriia</taxon>
        <taxon>Sphingobacteriales</taxon>
        <taxon>Sphingobacteriaceae</taxon>
        <taxon>Pedobacter</taxon>
    </lineage>
</organism>
<dbReference type="AlphaFoldDB" id="A0A7W9DIY8"/>
<dbReference type="Proteomes" id="UP000537718">
    <property type="component" value="Unassembled WGS sequence"/>
</dbReference>
<dbReference type="SUPFAM" id="SSF51735">
    <property type="entry name" value="NAD(P)-binding Rossmann-fold domains"/>
    <property type="match status" value="1"/>
</dbReference>
<protein>
    <submittedName>
        <fullName evidence="2">Nucleoside-diphosphate-sugar epimerase</fullName>
    </submittedName>
</protein>
<dbReference type="Pfam" id="PF01370">
    <property type="entry name" value="Epimerase"/>
    <property type="match status" value="1"/>
</dbReference>
<sequence length="329" mass="36695">MKKRVLITGASGFVGFHLIAAAIASDLEVFAAVRPTSNIKHLQEFDIQYTHPDFSDINSLQKELEEKQYSYIIHASGITKAKTQEEYNTVNAVYTQNLALAAVAAAINLEKFIFVSSLAALGPLTDLSGLIEDNSPAHPVTNYGASKLLAEQYLEEIKGLPLLVIRPTAVYGPREKDIFILLQTINKGLEPHIGSFKQQISFIYVKDLARIIIEALFSDVTNKQYNVSDGGIYDRYALAEGVKKALQKKTWKFHLPVPAVAALAAVMERIYKNSADAPALNKEKMNELTAINWACSIEKLQKDFGFKPVYNLEKGLVETVNWYKNNKWL</sequence>
<dbReference type="PANTHER" id="PTHR43245">
    <property type="entry name" value="BIFUNCTIONAL POLYMYXIN RESISTANCE PROTEIN ARNA"/>
    <property type="match status" value="1"/>
</dbReference>
<evidence type="ECO:0000313" key="3">
    <source>
        <dbReference type="Proteomes" id="UP000537718"/>
    </source>
</evidence>
<accession>A0A7W9DIY8</accession>
<dbReference type="InterPro" id="IPR050177">
    <property type="entry name" value="Lipid_A_modif_metabolic_enz"/>
</dbReference>
<evidence type="ECO:0000259" key="1">
    <source>
        <dbReference type="Pfam" id="PF01370"/>
    </source>
</evidence>
<proteinExistence type="predicted"/>
<dbReference type="PANTHER" id="PTHR43245:SF58">
    <property type="entry name" value="BLL5923 PROTEIN"/>
    <property type="match status" value="1"/>
</dbReference>
<dbReference type="Gene3D" id="3.40.50.720">
    <property type="entry name" value="NAD(P)-binding Rossmann-like Domain"/>
    <property type="match status" value="1"/>
</dbReference>
<feature type="domain" description="NAD-dependent epimerase/dehydratase" evidence="1">
    <location>
        <begin position="5"/>
        <end position="227"/>
    </location>
</feature>
<reference evidence="2 3" key="1">
    <citation type="submission" date="2020-08" db="EMBL/GenBank/DDBJ databases">
        <title>Genomic Encyclopedia of Type Strains, Phase IV (KMG-V): Genome sequencing to study the core and pangenomes of soil and plant-associated prokaryotes.</title>
        <authorList>
            <person name="Whitman W."/>
        </authorList>
    </citation>
    <scope>NUCLEOTIDE SEQUENCE [LARGE SCALE GENOMIC DNA]</scope>
    <source>
        <strain evidence="2 3">MP7CTX6</strain>
    </source>
</reference>
<dbReference type="InterPro" id="IPR001509">
    <property type="entry name" value="Epimerase_deHydtase"/>
</dbReference>
<dbReference type="RefSeq" id="WP_183866598.1">
    <property type="nucleotide sequence ID" value="NZ_JACHCF010000003.1"/>
</dbReference>
<dbReference type="EMBL" id="JACHCF010000003">
    <property type="protein sequence ID" value="MBB5620586.1"/>
    <property type="molecule type" value="Genomic_DNA"/>
</dbReference>
<evidence type="ECO:0000313" key="2">
    <source>
        <dbReference type="EMBL" id="MBB5620586.1"/>
    </source>
</evidence>
<dbReference type="InterPro" id="IPR036291">
    <property type="entry name" value="NAD(P)-bd_dom_sf"/>
</dbReference>
<name>A0A7W9DIY8_9SPHI</name>
<comment type="caution">
    <text evidence="2">The sequence shown here is derived from an EMBL/GenBank/DDBJ whole genome shotgun (WGS) entry which is preliminary data.</text>
</comment>
<gene>
    <name evidence="2" type="ORF">HDE69_001635</name>
</gene>